<evidence type="ECO:0000313" key="3">
    <source>
        <dbReference type="Proteomes" id="UP000032680"/>
    </source>
</evidence>
<keyword evidence="1" id="KW-0732">Signal</keyword>
<comment type="caution">
    <text evidence="2">The sequence shown here is derived from an EMBL/GenBank/DDBJ whole genome shotgun (WGS) entry which is preliminary data.</text>
</comment>
<dbReference type="Proteomes" id="UP000032680">
    <property type="component" value="Unassembled WGS sequence"/>
</dbReference>
<feature type="chain" id="PRO_5002309485" description="Lipoprotein" evidence="1">
    <location>
        <begin position="32"/>
        <end position="69"/>
    </location>
</feature>
<feature type="signal peptide" evidence="1">
    <location>
        <begin position="1"/>
        <end position="31"/>
    </location>
</feature>
<dbReference type="EMBL" id="BANB01000102">
    <property type="protein sequence ID" value="GAN76476.1"/>
    <property type="molecule type" value="Genomic_DNA"/>
</dbReference>
<proteinExistence type="predicted"/>
<dbReference type="RefSeq" id="WP_148360330.1">
    <property type="nucleotide sequence ID" value="NZ_BANB01000102.1"/>
</dbReference>
<organism evidence="2 3">
    <name type="scientific">Acidisphaera rubrifaciens HS-AP3</name>
    <dbReference type="NCBI Taxonomy" id="1231350"/>
    <lineage>
        <taxon>Bacteria</taxon>
        <taxon>Pseudomonadati</taxon>
        <taxon>Pseudomonadota</taxon>
        <taxon>Alphaproteobacteria</taxon>
        <taxon>Acetobacterales</taxon>
        <taxon>Acetobacteraceae</taxon>
        <taxon>Acidisphaera</taxon>
    </lineage>
</organism>
<accession>A0A0D6P559</accession>
<keyword evidence="3" id="KW-1185">Reference proteome</keyword>
<protein>
    <recommendedName>
        <fullName evidence="4">Lipoprotein</fullName>
    </recommendedName>
</protein>
<sequence>MRRDGRVGAVATGAGRLACALALAGAVSALAACSSSSGGGSSRPASPTYIIMPNGQTSTCLDGSAPPCK</sequence>
<name>A0A0D6P559_9PROT</name>
<dbReference type="AlphaFoldDB" id="A0A0D6P559"/>
<dbReference type="PROSITE" id="PS51257">
    <property type="entry name" value="PROKAR_LIPOPROTEIN"/>
    <property type="match status" value="1"/>
</dbReference>
<reference evidence="2 3" key="1">
    <citation type="submission" date="2012-11" db="EMBL/GenBank/DDBJ databases">
        <title>Whole genome sequence of Acidisphaera rubrifaciens HS-AP3.</title>
        <authorList>
            <person name="Azuma Y."/>
            <person name="Higashiura N."/>
            <person name="Hirakawa H."/>
            <person name="Matsushita K."/>
        </authorList>
    </citation>
    <scope>NUCLEOTIDE SEQUENCE [LARGE SCALE GENOMIC DNA]</scope>
    <source>
        <strain evidence="2 3">HS-AP3</strain>
    </source>
</reference>
<gene>
    <name evidence="2" type="ORF">Asru_0102_11</name>
</gene>
<evidence type="ECO:0000313" key="2">
    <source>
        <dbReference type="EMBL" id="GAN76476.1"/>
    </source>
</evidence>
<evidence type="ECO:0000256" key="1">
    <source>
        <dbReference type="SAM" id="SignalP"/>
    </source>
</evidence>
<evidence type="ECO:0008006" key="4">
    <source>
        <dbReference type="Google" id="ProtNLM"/>
    </source>
</evidence>